<organism evidence="2 3">
    <name type="scientific">Reticulomyxa filosa</name>
    <dbReference type="NCBI Taxonomy" id="46433"/>
    <lineage>
        <taxon>Eukaryota</taxon>
        <taxon>Sar</taxon>
        <taxon>Rhizaria</taxon>
        <taxon>Retaria</taxon>
        <taxon>Foraminifera</taxon>
        <taxon>Monothalamids</taxon>
        <taxon>Reticulomyxidae</taxon>
        <taxon>Reticulomyxa</taxon>
    </lineage>
</organism>
<reference evidence="2 3" key="1">
    <citation type="journal article" date="2013" name="Curr. Biol.">
        <title>The Genome of the Foraminiferan Reticulomyxa filosa.</title>
        <authorList>
            <person name="Glockner G."/>
            <person name="Hulsmann N."/>
            <person name="Schleicher M."/>
            <person name="Noegel A.A."/>
            <person name="Eichinger L."/>
            <person name="Gallinger C."/>
            <person name="Pawlowski J."/>
            <person name="Sierra R."/>
            <person name="Euteneuer U."/>
            <person name="Pillet L."/>
            <person name="Moustafa A."/>
            <person name="Platzer M."/>
            <person name="Groth M."/>
            <person name="Szafranski K."/>
            <person name="Schliwa M."/>
        </authorList>
    </citation>
    <scope>NUCLEOTIDE SEQUENCE [LARGE SCALE GENOMIC DNA]</scope>
</reference>
<sequence>MTDLIGSPSQQQIDLSATHINSNGNASNLQILQEKIKVDPSLVNDPVFMQQLIMAYTATSSTKFSPADYNHGPSQSNSLPSPTPVVNSTPSKLIPPITLNAVREEASERSVSEEEPMELSDDQEENKMEERKMPNTKILEAVESNHTTGSRKSAEDAKEEEKEGQDEEEQLEIEDEELKRTRELARQAIVQLKHTVQMSLAGKELETKLASLENALEIGQDDKTEDEEEEEEEEEEEKEKEEEVEQEQDQVVDVTPTSDSQAKSEHENENEKDKDKEGKDKKDANRDSEIKVEIRPEIENKKDKQEEENIKPVNKINGATIHEPQSKQEPETVSSPKEIFAIQSRVDSNKLEIDNEPIDSAKQQYDYDTSWLTDESDTALNIVVLSPLKKLRRRFVKMLMSPEQIKQSKTTMSAQRYERNLSCGSKDFVLRVLEMQEFTFLPDLFDNDNAHLIVMVFSFDTAEVSEREYKFMEELTQWMENSGHWPSLWKRSLRVLDYALSDNKDKKNNGIESVNDYCIYLKERTDDLDRMFEENGAIFFENYILNFFFFKNKKKGGPIIKQSKQKGEKKKNDIDGPFYRSKERDKDKIGGLN</sequence>
<feature type="compositionally biased region" description="Acidic residues" evidence="1">
    <location>
        <begin position="113"/>
        <end position="124"/>
    </location>
</feature>
<feature type="region of interest" description="Disordered" evidence="1">
    <location>
        <begin position="66"/>
        <end position="178"/>
    </location>
</feature>
<dbReference type="Proteomes" id="UP000023152">
    <property type="component" value="Unassembled WGS sequence"/>
</dbReference>
<feature type="region of interest" description="Disordered" evidence="1">
    <location>
        <begin position="211"/>
        <end position="335"/>
    </location>
</feature>
<protein>
    <submittedName>
        <fullName evidence="2">Uncharacterized protein</fullName>
    </submittedName>
</protein>
<feature type="compositionally biased region" description="Acidic residues" evidence="1">
    <location>
        <begin position="162"/>
        <end position="176"/>
    </location>
</feature>
<evidence type="ECO:0000313" key="2">
    <source>
        <dbReference type="EMBL" id="ETN98332.1"/>
    </source>
</evidence>
<keyword evidence="3" id="KW-1185">Reference proteome</keyword>
<proteinExistence type="predicted"/>
<evidence type="ECO:0000313" key="3">
    <source>
        <dbReference type="Proteomes" id="UP000023152"/>
    </source>
</evidence>
<evidence type="ECO:0000256" key="1">
    <source>
        <dbReference type="SAM" id="MobiDB-lite"/>
    </source>
</evidence>
<gene>
    <name evidence="2" type="ORF">RFI_39182</name>
</gene>
<feature type="compositionally biased region" description="Basic and acidic residues" evidence="1">
    <location>
        <begin position="570"/>
        <end position="593"/>
    </location>
</feature>
<dbReference type="AlphaFoldDB" id="X6L8K8"/>
<accession>X6L8K8</accession>
<feature type="region of interest" description="Disordered" evidence="1">
    <location>
        <begin position="558"/>
        <end position="593"/>
    </location>
</feature>
<dbReference type="OMA" id="NNARICI"/>
<comment type="caution">
    <text evidence="2">The sequence shown here is derived from an EMBL/GenBank/DDBJ whole genome shotgun (WGS) entry which is preliminary data.</text>
</comment>
<feature type="compositionally biased region" description="Basic and acidic residues" evidence="1">
    <location>
        <begin position="152"/>
        <end position="161"/>
    </location>
</feature>
<dbReference type="EMBL" id="ASPP01046982">
    <property type="protein sequence ID" value="ETN98332.1"/>
    <property type="molecule type" value="Genomic_DNA"/>
</dbReference>
<feature type="compositionally biased region" description="Low complexity" evidence="1">
    <location>
        <begin position="76"/>
        <end position="91"/>
    </location>
</feature>
<feature type="compositionally biased region" description="Basic and acidic residues" evidence="1">
    <location>
        <begin position="262"/>
        <end position="310"/>
    </location>
</feature>
<feature type="compositionally biased region" description="Acidic residues" evidence="1">
    <location>
        <begin position="223"/>
        <end position="250"/>
    </location>
</feature>
<name>X6L8K8_RETFI</name>
<feature type="compositionally biased region" description="Basic and acidic residues" evidence="1">
    <location>
        <begin position="102"/>
        <end position="112"/>
    </location>
</feature>